<evidence type="ECO:0000313" key="4">
    <source>
        <dbReference type="Proteomes" id="UP000298030"/>
    </source>
</evidence>
<evidence type="ECO:0000259" key="2">
    <source>
        <dbReference type="Pfam" id="PF20151"/>
    </source>
</evidence>
<feature type="transmembrane region" description="Helical" evidence="1">
    <location>
        <begin position="202"/>
        <end position="221"/>
    </location>
</feature>
<keyword evidence="1" id="KW-0472">Membrane</keyword>
<dbReference type="Pfam" id="PF20151">
    <property type="entry name" value="DUF6533"/>
    <property type="match status" value="1"/>
</dbReference>
<sequence length="307" mass="33898">MPSWALTSSEIRRVELSFQTQYIIVVALTILIYDYFLNLANEINWIWRAPKKSSVFTLILYFSNRYLSILAIPVVTLKYFWQDSDPGRLSALVAAVLIQRAYALYGKSKFVLAGTCAIILVAAVLGIVGIVRSPSNVYQTGDLLKTGSCILPTSLLVVGNYMPSIITAMILEVAIFVLTLIKSIEHMKSGSRILEVLLRDGIFYFGLVMLAHFGVILSYYLPEDISRGNVVTLGNCLNSTLISRLILHLRDPSLLQPQASTENIFTTADTLPPGPISIATNTVGFYDEREKYARSASSSLSDSSSHV</sequence>
<dbReference type="AlphaFoldDB" id="A0A4Y7TJY9"/>
<feature type="transmembrane region" description="Helical" evidence="1">
    <location>
        <begin position="161"/>
        <end position="181"/>
    </location>
</feature>
<gene>
    <name evidence="3" type="ORF">FA13DRAFT_1788932</name>
</gene>
<protein>
    <recommendedName>
        <fullName evidence="2">DUF6533 domain-containing protein</fullName>
    </recommendedName>
</protein>
<evidence type="ECO:0000256" key="1">
    <source>
        <dbReference type="SAM" id="Phobius"/>
    </source>
</evidence>
<name>A0A4Y7TJY9_COPMI</name>
<keyword evidence="4" id="KW-1185">Reference proteome</keyword>
<feature type="transmembrane region" description="Helical" evidence="1">
    <location>
        <begin position="58"/>
        <end position="81"/>
    </location>
</feature>
<organism evidence="3 4">
    <name type="scientific">Coprinellus micaceus</name>
    <name type="common">Glistening ink-cap mushroom</name>
    <name type="synonym">Coprinus micaceus</name>
    <dbReference type="NCBI Taxonomy" id="71717"/>
    <lineage>
        <taxon>Eukaryota</taxon>
        <taxon>Fungi</taxon>
        <taxon>Dikarya</taxon>
        <taxon>Basidiomycota</taxon>
        <taxon>Agaricomycotina</taxon>
        <taxon>Agaricomycetes</taxon>
        <taxon>Agaricomycetidae</taxon>
        <taxon>Agaricales</taxon>
        <taxon>Agaricineae</taxon>
        <taxon>Psathyrellaceae</taxon>
        <taxon>Coprinellus</taxon>
    </lineage>
</organism>
<dbReference type="OrthoDB" id="3261349at2759"/>
<comment type="caution">
    <text evidence="3">The sequence shown here is derived from an EMBL/GenBank/DDBJ whole genome shotgun (WGS) entry which is preliminary data.</text>
</comment>
<keyword evidence="1" id="KW-0812">Transmembrane</keyword>
<dbReference type="InterPro" id="IPR045340">
    <property type="entry name" value="DUF6533"/>
</dbReference>
<feature type="transmembrane region" description="Helical" evidence="1">
    <location>
        <begin position="110"/>
        <end position="131"/>
    </location>
</feature>
<feature type="transmembrane region" description="Helical" evidence="1">
    <location>
        <begin position="87"/>
        <end position="103"/>
    </location>
</feature>
<accession>A0A4Y7TJY9</accession>
<keyword evidence="1" id="KW-1133">Transmembrane helix</keyword>
<evidence type="ECO:0000313" key="3">
    <source>
        <dbReference type="EMBL" id="TEB34507.1"/>
    </source>
</evidence>
<reference evidence="3 4" key="1">
    <citation type="journal article" date="2019" name="Nat. Ecol. Evol.">
        <title>Megaphylogeny resolves global patterns of mushroom evolution.</title>
        <authorList>
            <person name="Varga T."/>
            <person name="Krizsan K."/>
            <person name="Foldi C."/>
            <person name="Dima B."/>
            <person name="Sanchez-Garcia M."/>
            <person name="Sanchez-Ramirez S."/>
            <person name="Szollosi G.J."/>
            <person name="Szarkandi J.G."/>
            <person name="Papp V."/>
            <person name="Albert L."/>
            <person name="Andreopoulos W."/>
            <person name="Angelini C."/>
            <person name="Antonin V."/>
            <person name="Barry K.W."/>
            <person name="Bougher N.L."/>
            <person name="Buchanan P."/>
            <person name="Buyck B."/>
            <person name="Bense V."/>
            <person name="Catcheside P."/>
            <person name="Chovatia M."/>
            <person name="Cooper J."/>
            <person name="Damon W."/>
            <person name="Desjardin D."/>
            <person name="Finy P."/>
            <person name="Geml J."/>
            <person name="Haridas S."/>
            <person name="Hughes K."/>
            <person name="Justo A."/>
            <person name="Karasinski D."/>
            <person name="Kautmanova I."/>
            <person name="Kiss B."/>
            <person name="Kocsube S."/>
            <person name="Kotiranta H."/>
            <person name="LaButti K.M."/>
            <person name="Lechner B.E."/>
            <person name="Liimatainen K."/>
            <person name="Lipzen A."/>
            <person name="Lukacs Z."/>
            <person name="Mihaltcheva S."/>
            <person name="Morgado L.N."/>
            <person name="Niskanen T."/>
            <person name="Noordeloos M.E."/>
            <person name="Ohm R.A."/>
            <person name="Ortiz-Santana B."/>
            <person name="Ovrebo C."/>
            <person name="Racz N."/>
            <person name="Riley R."/>
            <person name="Savchenko A."/>
            <person name="Shiryaev A."/>
            <person name="Soop K."/>
            <person name="Spirin V."/>
            <person name="Szebenyi C."/>
            <person name="Tomsovsky M."/>
            <person name="Tulloss R.E."/>
            <person name="Uehling J."/>
            <person name="Grigoriev I.V."/>
            <person name="Vagvolgyi C."/>
            <person name="Papp T."/>
            <person name="Martin F.M."/>
            <person name="Miettinen O."/>
            <person name="Hibbett D.S."/>
            <person name="Nagy L.G."/>
        </authorList>
    </citation>
    <scope>NUCLEOTIDE SEQUENCE [LARGE SCALE GENOMIC DNA]</scope>
    <source>
        <strain evidence="3 4">FP101781</strain>
    </source>
</reference>
<feature type="transmembrane region" description="Helical" evidence="1">
    <location>
        <begin position="20"/>
        <end position="37"/>
    </location>
</feature>
<dbReference type="EMBL" id="QPFP01000009">
    <property type="protein sequence ID" value="TEB34507.1"/>
    <property type="molecule type" value="Genomic_DNA"/>
</dbReference>
<dbReference type="Proteomes" id="UP000298030">
    <property type="component" value="Unassembled WGS sequence"/>
</dbReference>
<feature type="domain" description="DUF6533" evidence="2">
    <location>
        <begin position="22"/>
        <end position="70"/>
    </location>
</feature>
<proteinExistence type="predicted"/>